<feature type="compositionally biased region" description="Basic and acidic residues" evidence="1">
    <location>
        <begin position="95"/>
        <end position="107"/>
    </location>
</feature>
<sequence>MLTGIPNSRYPISIPVYRIPRNENHRLKRREEKRRGRQRLAEGEHVLADRWLDEEEAADPSGTAIAEKTTLKAATELTLLPDRPRDHAPLGQELTKTEKPSSADEKRRGRVGRQRLLAGEEKRKTRCWSAACWVSPFGMERRE</sequence>
<dbReference type="Proteomes" id="UP001497516">
    <property type="component" value="Chromosome 3"/>
</dbReference>
<name>A0AAV2DI35_9ROSI</name>
<protein>
    <submittedName>
        <fullName evidence="2">Uncharacterized protein</fullName>
    </submittedName>
</protein>
<proteinExistence type="predicted"/>
<keyword evidence="3" id="KW-1185">Reference proteome</keyword>
<evidence type="ECO:0000256" key="1">
    <source>
        <dbReference type="SAM" id="MobiDB-lite"/>
    </source>
</evidence>
<evidence type="ECO:0000313" key="3">
    <source>
        <dbReference type="Proteomes" id="UP001497516"/>
    </source>
</evidence>
<dbReference type="AlphaFoldDB" id="A0AAV2DI35"/>
<evidence type="ECO:0000313" key="2">
    <source>
        <dbReference type="EMBL" id="CAL1373544.1"/>
    </source>
</evidence>
<reference evidence="2 3" key="1">
    <citation type="submission" date="2024-04" db="EMBL/GenBank/DDBJ databases">
        <authorList>
            <person name="Fracassetti M."/>
        </authorList>
    </citation>
    <scope>NUCLEOTIDE SEQUENCE [LARGE SCALE GENOMIC DNA]</scope>
</reference>
<accession>A0AAV2DI35</accession>
<feature type="region of interest" description="Disordered" evidence="1">
    <location>
        <begin position="75"/>
        <end position="121"/>
    </location>
</feature>
<organism evidence="2 3">
    <name type="scientific">Linum trigynum</name>
    <dbReference type="NCBI Taxonomy" id="586398"/>
    <lineage>
        <taxon>Eukaryota</taxon>
        <taxon>Viridiplantae</taxon>
        <taxon>Streptophyta</taxon>
        <taxon>Embryophyta</taxon>
        <taxon>Tracheophyta</taxon>
        <taxon>Spermatophyta</taxon>
        <taxon>Magnoliopsida</taxon>
        <taxon>eudicotyledons</taxon>
        <taxon>Gunneridae</taxon>
        <taxon>Pentapetalae</taxon>
        <taxon>rosids</taxon>
        <taxon>fabids</taxon>
        <taxon>Malpighiales</taxon>
        <taxon>Linaceae</taxon>
        <taxon>Linum</taxon>
    </lineage>
</organism>
<gene>
    <name evidence="2" type="ORF">LTRI10_LOCUS15467</name>
</gene>
<dbReference type="EMBL" id="OZ034816">
    <property type="protein sequence ID" value="CAL1373544.1"/>
    <property type="molecule type" value="Genomic_DNA"/>
</dbReference>